<proteinExistence type="predicted"/>
<keyword evidence="1" id="KW-0812">Transmembrane</keyword>
<organism evidence="2 3">
    <name type="scientific">Paraburkholderia terricola</name>
    <dbReference type="NCBI Taxonomy" id="169427"/>
    <lineage>
        <taxon>Bacteria</taxon>
        <taxon>Pseudomonadati</taxon>
        <taxon>Pseudomonadota</taxon>
        <taxon>Betaproteobacteria</taxon>
        <taxon>Burkholderiales</taxon>
        <taxon>Burkholderiaceae</taxon>
        <taxon>Paraburkholderia</taxon>
    </lineage>
</organism>
<gene>
    <name evidence="2" type="ORF">J2804_000418</name>
</gene>
<evidence type="ECO:0000256" key="1">
    <source>
        <dbReference type="SAM" id="Phobius"/>
    </source>
</evidence>
<dbReference type="EMBL" id="JAVDRP010000001">
    <property type="protein sequence ID" value="MDR6407030.1"/>
    <property type="molecule type" value="Genomic_DNA"/>
</dbReference>
<reference evidence="2 3" key="1">
    <citation type="submission" date="2023-07" db="EMBL/GenBank/DDBJ databases">
        <title>Sorghum-associated microbial communities from plants grown in Nebraska, USA.</title>
        <authorList>
            <person name="Schachtman D."/>
        </authorList>
    </citation>
    <scope>NUCLEOTIDE SEQUENCE [LARGE SCALE GENOMIC DNA]</scope>
    <source>
        <strain evidence="2 3">DS1316</strain>
    </source>
</reference>
<protein>
    <submittedName>
        <fullName evidence="2">Uncharacterized protein</fullName>
    </submittedName>
</protein>
<evidence type="ECO:0000313" key="2">
    <source>
        <dbReference type="EMBL" id="MDR6407030.1"/>
    </source>
</evidence>
<dbReference type="RefSeq" id="WP_310118086.1">
    <property type="nucleotide sequence ID" value="NZ_JAVDQV010000001.1"/>
</dbReference>
<accession>A0ABU1LKF2</accession>
<keyword evidence="1" id="KW-0472">Membrane</keyword>
<evidence type="ECO:0000313" key="3">
    <source>
        <dbReference type="Proteomes" id="UP001264340"/>
    </source>
</evidence>
<keyword evidence="3" id="KW-1185">Reference proteome</keyword>
<sequence>MRAAQRLRKPRGLPGGQLKVKPMMRLRKTDWMLVLVVAGSIAGFGNWLQGEMNRASLARVQRQAQDSRGVCAGMSTRDAEMMDKGELWCGSIDPARADSFSKE</sequence>
<comment type="caution">
    <text evidence="2">The sequence shown here is derived from an EMBL/GenBank/DDBJ whole genome shotgun (WGS) entry which is preliminary data.</text>
</comment>
<feature type="transmembrane region" description="Helical" evidence="1">
    <location>
        <begin position="31"/>
        <end position="48"/>
    </location>
</feature>
<name>A0ABU1LKF2_9BURK</name>
<keyword evidence="1" id="KW-1133">Transmembrane helix</keyword>
<dbReference type="Proteomes" id="UP001264340">
    <property type="component" value="Unassembled WGS sequence"/>
</dbReference>